<dbReference type="PANTHER" id="PTHR43591:SF24">
    <property type="entry name" value="2-METHOXY-6-POLYPRENYL-1,4-BENZOQUINOL METHYLASE, MITOCHONDRIAL"/>
    <property type="match status" value="1"/>
</dbReference>
<comment type="caution">
    <text evidence="1">The sequence shown here is derived from an EMBL/GenBank/DDBJ whole genome shotgun (WGS) entry which is preliminary data.</text>
</comment>
<proteinExistence type="predicted"/>
<reference evidence="1 2" key="1">
    <citation type="journal article" date="2011" name="PLoS Pathog.">
        <title>Endophytic Life Strategies Decoded by Genome and Transcriptome Analyses of the Mutualistic Root Symbiont Piriformospora indica.</title>
        <authorList>
            <person name="Zuccaro A."/>
            <person name="Lahrmann U."/>
            <person name="Guldener U."/>
            <person name="Langen G."/>
            <person name="Pfiffi S."/>
            <person name="Biedenkopf D."/>
            <person name="Wong P."/>
            <person name="Samans B."/>
            <person name="Grimm C."/>
            <person name="Basiewicz M."/>
            <person name="Murat C."/>
            <person name="Martin F."/>
            <person name="Kogel K.H."/>
        </authorList>
    </citation>
    <scope>NUCLEOTIDE SEQUENCE [LARGE SCALE GENOMIC DNA]</scope>
    <source>
        <strain evidence="1 2">DSM 11827</strain>
    </source>
</reference>
<dbReference type="OrthoDB" id="2013972at2759"/>
<sequence length="321" mass="35683">MEPRHTSVQQRPGIRATIPVLRPTLDQAPFNLSPSEAATTTYTRSIADISVVTGESRGNENPTDGTSRVSSRVSRCTYRSDVDAARFIKHVGGRGYNTLNELYFLPWDNDEWGRLEHVTLALALGDLYPAAEEVRAVLAPVSGQTKKILDLGCGTGIWAIDMAHEFPHTEVVGVDLTPVPAELEAIPPNCRFEIDDINLGLNHFKDSFDVVHTRFVGTGLKNFRKTMDDVHQCLKPGGIAIWADADFDMCAEDWHIYQPFALDEDEDNPDQTDRSWSQRISYARQSDIDGMAKAMDEGLWLDGLMDPETCRTASLYLPVGT</sequence>
<dbReference type="HOGENOM" id="CLU_010595_5_0_1"/>
<dbReference type="InterPro" id="IPR029063">
    <property type="entry name" value="SAM-dependent_MTases_sf"/>
</dbReference>
<organism evidence="1 2">
    <name type="scientific">Serendipita indica (strain DSM 11827)</name>
    <name type="common">Root endophyte fungus</name>
    <name type="synonym">Piriformospora indica</name>
    <dbReference type="NCBI Taxonomy" id="1109443"/>
    <lineage>
        <taxon>Eukaryota</taxon>
        <taxon>Fungi</taxon>
        <taxon>Dikarya</taxon>
        <taxon>Basidiomycota</taxon>
        <taxon>Agaricomycotina</taxon>
        <taxon>Agaricomycetes</taxon>
        <taxon>Sebacinales</taxon>
        <taxon>Serendipitaceae</taxon>
        <taxon>Serendipita</taxon>
    </lineage>
</organism>
<dbReference type="EMBL" id="CAFZ01000043">
    <property type="protein sequence ID" value="CCA68926.1"/>
    <property type="molecule type" value="Genomic_DNA"/>
</dbReference>
<accession>G4TCA1</accession>
<dbReference type="Gene3D" id="3.40.50.150">
    <property type="entry name" value="Vaccinia Virus protein VP39"/>
    <property type="match status" value="1"/>
</dbReference>
<evidence type="ECO:0008006" key="3">
    <source>
        <dbReference type="Google" id="ProtNLM"/>
    </source>
</evidence>
<gene>
    <name evidence="1" type="ORF">PIIN_02786</name>
</gene>
<dbReference type="GO" id="GO:0008168">
    <property type="term" value="F:methyltransferase activity"/>
    <property type="evidence" value="ECO:0007669"/>
    <property type="project" value="TreeGrafter"/>
</dbReference>
<dbReference type="PANTHER" id="PTHR43591">
    <property type="entry name" value="METHYLTRANSFERASE"/>
    <property type="match status" value="1"/>
</dbReference>
<dbReference type="SUPFAM" id="SSF53335">
    <property type="entry name" value="S-adenosyl-L-methionine-dependent methyltransferases"/>
    <property type="match status" value="1"/>
</dbReference>
<evidence type="ECO:0000313" key="1">
    <source>
        <dbReference type="EMBL" id="CCA68926.1"/>
    </source>
</evidence>
<protein>
    <recommendedName>
        <fullName evidence="3">Methyltransferase domain-containing protein</fullName>
    </recommendedName>
</protein>
<dbReference type="Proteomes" id="UP000007148">
    <property type="component" value="Unassembled WGS sequence"/>
</dbReference>
<dbReference type="STRING" id="1109443.G4TCA1"/>
<dbReference type="Pfam" id="PF13489">
    <property type="entry name" value="Methyltransf_23"/>
    <property type="match status" value="1"/>
</dbReference>
<dbReference type="OMA" id="CAEDWHI"/>
<dbReference type="CDD" id="cd02440">
    <property type="entry name" value="AdoMet_MTases"/>
    <property type="match status" value="1"/>
</dbReference>
<dbReference type="eggNOG" id="ENOG502S6PS">
    <property type="taxonomic scope" value="Eukaryota"/>
</dbReference>
<evidence type="ECO:0000313" key="2">
    <source>
        <dbReference type="Proteomes" id="UP000007148"/>
    </source>
</evidence>
<keyword evidence="2" id="KW-1185">Reference proteome</keyword>
<dbReference type="InParanoid" id="G4TCA1"/>
<name>G4TCA1_SERID</name>
<dbReference type="AlphaFoldDB" id="G4TCA1"/>